<accession>A0A653YTG2</accession>
<dbReference type="EMBL" id="CABWMV010000003">
    <property type="protein sequence ID" value="VXC45913.1"/>
    <property type="molecule type" value="Genomic_DNA"/>
</dbReference>
<proteinExistence type="predicted"/>
<evidence type="ECO:0000313" key="2">
    <source>
        <dbReference type="Proteomes" id="UP000432350"/>
    </source>
</evidence>
<reference evidence="1 2" key="1">
    <citation type="submission" date="2019-10" db="EMBL/GenBank/DDBJ databases">
        <authorList>
            <person name="Karimi E."/>
        </authorList>
    </citation>
    <scope>NUCLEOTIDE SEQUENCE [LARGE SCALE GENOMIC DNA]</scope>
    <source>
        <strain evidence="1">Sphingobacterium sp. 8BC</strain>
    </source>
</reference>
<sequence>MAVFIKVWLYRYNLEMNLFYYSDVSSITYLLFPKYVVEDYF</sequence>
<organism evidence="1 2">
    <name type="scientific">Sphingobacterium multivorum</name>
    <dbReference type="NCBI Taxonomy" id="28454"/>
    <lineage>
        <taxon>Bacteria</taxon>
        <taxon>Pseudomonadati</taxon>
        <taxon>Bacteroidota</taxon>
        <taxon>Sphingobacteriia</taxon>
        <taxon>Sphingobacteriales</taxon>
        <taxon>Sphingobacteriaceae</taxon>
        <taxon>Sphingobacterium</taxon>
    </lineage>
</organism>
<protein>
    <submittedName>
        <fullName evidence="1">Uncharacterized protein</fullName>
    </submittedName>
</protein>
<evidence type="ECO:0000313" key="1">
    <source>
        <dbReference type="EMBL" id="VXC45913.1"/>
    </source>
</evidence>
<dbReference type="Proteomes" id="UP000432350">
    <property type="component" value="Unassembled WGS sequence"/>
</dbReference>
<gene>
    <name evidence="1" type="ORF">SPHINGO8BC_110291</name>
</gene>
<name>A0A653YTG2_SPHMU</name>
<dbReference type="AlphaFoldDB" id="A0A653YTG2"/>